<dbReference type="GO" id="GO:0016020">
    <property type="term" value="C:membrane"/>
    <property type="evidence" value="ECO:0007669"/>
    <property type="project" value="UniProtKB-UniRule"/>
</dbReference>
<organism evidence="7 8">
    <name type="scientific">Candidatus Sungbacteria bacterium RIFCSPLOWO2_12_FULL_41_11</name>
    <dbReference type="NCBI Taxonomy" id="1802286"/>
    <lineage>
        <taxon>Bacteria</taxon>
        <taxon>Candidatus Sungiibacteriota</taxon>
    </lineage>
</organism>
<evidence type="ECO:0000256" key="4">
    <source>
        <dbReference type="PROSITE-ProRule" id="PRU00473"/>
    </source>
</evidence>
<comment type="subcellular location">
    <subcellularLocation>
        <location evidence="1">Periplasm</location>
    </subcellularLocation>
</comment>
<dbReference type="Proteomes" id="UP000177171">
    <property type="component" value="Unassembled WGS sequence"/>
</dbReference>
<dbReference type="PANTHER" id="PTHR30024">
    <property type="entry name" value="ALIPHATIC SULFONATES-BINDING PROTEIN-RELATED"/>
    <property type="match status" value="1"/>
</dbReference>
<comment type="similarity">
    <text evidence="2">Belongs to the bacterial solute-binding protein SsuA/TauA family.</text>
</comment>
<evidence type="ECO:0000256" key="1">
    <source>
        <dbReference type="ARBA" id="ARBA00004418"/>
    </source>
</evidence>
<evidence type="ECO:0000259" key="6">
    <source>
        <dbReference type="PROSITE" id="PS51123"/>
    </source>
</evidence>
<evidence type="ECO:0000256" key="3">
    <source>
        <dbReference type="ARBA" id="ARBA00022729"/>
    </source>
</evidence>
<evidence type="ECO:0000313" key="8">
    <source>
        <dbReference type="Proteomes" id="UP000177171"/>
    </source>
</evidence>
<feature type="domain" description="OmpA-like" evidence="6">
    <location>
        <begin position="425"/>
        <end position="573"/>
    </location>
</feature>
<evidence type="ECO:0000256" key="5">
    <source>
        <dbReference type="SAM" id="SignalP"/>
    </source>
</evidence>
<sequence length="582" mass="63608">MRKLVILTALVVCISLVGGVFAAPAIKYVDAPPLSQAINTQVGEVKTGGPVQLPLITWGGDIATIYANGNSRTTVKGSIFEKEGLNFKLFREDDFKKQVEMYMRGETPYLRGTMGMINMAVEVLHRDPRTRPVVVYQMTESNGGDTLTVRAFDVKGNPYIRTAKDLKGKTIAVQAYGPHVDYLGKILADAGLSMKDVTIKWTKDLTGTDDTPAAALRNDKSVDAAMVIIPDATELTSGGAVGTGAEKSVKGAKILLTTKTANRIIADVYAVRADYFQAHRVEVEKFFHGLLIAEESLRGLVKNKSSRAVEYKKAFTAVADILLDSDKAVADAEGLYGDAEFVGYRGNVKFFGDPNYLRNFDKRTAEIQNAFAAIGLLSKRTSLDHAKWDYNRLKAGLSDVAGVEAPKFEKDEVAKVIDKKQKQGTLTEGELFSFEVYFQPNQNSFPFESYAESFAKVVDLAATYGGAVITVEGHSDPLGYLKSKKSGESDVVLSRTRQAAKNLSMARANAVRDSVIAYARKRGITVDASQFVVVGHGIDKARNGMCGNDPCAPKTEQEWRNNMRVEFRIIQIEAESSAFKPL</sequence>
<dbReference type="Gene3D" id="3.40.190.10">
    <property type="entry name" value="Periplasmic binding protein-like II"/>
    <property type="match status" value="1"/>
</dbReference>
<dbReference type="EMBL" id="MHQY01000005">
    <property type="protein sequence ID" value="OHA14579.1"/>
    <property type="molecule type" value="Genomic_DNA"/>
</dbReference>
<dbReference type="InterPro" id="IPR036737">
    <property type="entry name" value="OmpA-like_sf"/>
</dbReference>
<feature type="chain" id="PRO_5009583589" evidence="5">
    <location>
        <begin position="23"/>
        <end position="582"/>
    </location>
</feature>
<evidence type="ECO:0000256" key="2">
    <source>
        <dbReference type="ARBA" id="ARBA00010742"/>
    </source>
</evidence>
<feature type="signal peptide" evidence="5">
    <location>
        <begin position="1"/>
        <end position="22"/>
    </location>
</feature>
<dbReference type="GO" id="GO:0042597">
    <property type="term" value="C:periplasmic space"/>
    <property type="evidence" value="ECO:0007669"/>
    <property type="project" value="UniProtKB-SubCell"/>
</dbReference>
<protein>
    <submittedName>
        <fullName evidence="7">Nitrate ABC transporter substrate-binding protein</fullName>
    </submittedName>
</protein>
<dbReference type="PROSITE" id="PS51123">
    <property type="entry name" value="OMPA_2"/>
    <property type="match status" value="1"/>
</dbReference>
<dbReference type="SUPFAM" id="SSF53850">
    <property type="entry name" value="Periplasmic binding protein-like II"/>
    <property type="match status" value="1"/>
</dbReference>
<accession>A0A1G2LUK8</accession>
<reference evidence="7 8" key="1">
    <citation type="journal article" date="2016" name="Nat. Commun.">
        <title>Thousands of microbial genomes shed light on interconnected biogeochemical processes in an aquifer system.</title>
        <authorList>
            <person name="Anantharaman K."/>
            <person name="Brown C.T."/>
            <person name="Hug L.A."/>
            <person name="Sharon I."/>
            <person name="Castelle C.J."/>
            <person name="Probst A.J."/>
            <person name="Thomas B.C."/>
            <person name="Singh A."/>
            <person name="Wilkins M.J."/>
            <person name="Karaoz U."/>
            <person name="Brodie E.L."/>
            <person name="Williams K.H."/>
            <person name="Hubbard S.S."/>
            <person name="Banfield J.F."/>
        </authorList>
    </citation>
    <scope>NUCLEOTIDE SEQUENCE [LARGE SCALE GENOMIC DNA]</scope>
</reference>
<dbReference type="PANTHER" id="PTHR30024:SF47">
    <property type="entry name" value="TAURINE-BINDING PERIPLASMIC PROTEIN"/>
    <property type="match status" value="1"/>
</dbReference>
<dbReference type="InterPro" id="IPR006665">
    <property type="entry name" value="OmpA-like"/>
</dbReference>
<evidence type="ECO:0000313" key="7">
    <source>
        <dbReference type="EMBL" id="OHA14579.1"/>
    </source>
</evidence>
<comment type="caution">
    <text evidence="7">The sequence shown here is derived from an EMBL/GenBank/DDBJ whole genome shotgun (WGS) entry which is preliminary data.</text>
</comment>
<keyword evidence="3 5" id="KW-0732">Signal</keyword>
<dbReference type="Pfam" id="PF09084">
    <property type="entry name" value="NMT1"/>
    <property type="match status" value="1"/>
</dbReference>
<dbReference type="SUPFAM" id="SSF103088">
    <property type="entry name" value="OmpA-like"/>
    <property type="match status" value="1"/>
</dbReference>
<dbReference type="Gene3D" id="3.30.1330.60">
    <property type="entry name" value="OmpA-like domain"/>
    <property type="match status" value="1"/>
</dbReference>
<dbReference type="AlphaFoldDB" id="A0A1G2LUK8"/>
<proteinExistence type="inferred from homology"/>
<gene>
    <name evidence="7" type="ORF">A3G49_05295</name>
</gene>
<dbReference type="InterPro" id="IPR015168">
    <property type="entry name" value="SsuA/THI5"/>
</dbReference>
<name>A0A1G2LUK8_9BACT</name>
<keyword evidence="4" id="KW-0472">Membrane</keyword>